<dbReference type="AlphaFoldDB" id="A0A1Y2SSC3"/>
<dbReference type="InterPro" id="IPR013546">
    <property type="entry name" value="PII_UdlTrfase/GS_AdlTrfase"/>
</dbReference>
<dbReference type="SUPFAM" id="SSF81593">
    <property type="entry name" value="Nucleotidyltransferase substrate binding subunit/domain"/>
    <property type="match status" value="2"/>
</dbReference>
<keyword evidence="1 9" id="KW-0808">Transferase</keyword>
<evidence type="ECO:0000256" key="5">
    <source>
        <dbReference type="ARBA" id="ARBA00022842"/>
    </source>
</evidence>
<organism evidence="9 10">
    <name type="scientific">Alloscardovia macacae</name>
    <dbReference type="NCBI Taxonomy" id="1160091"/>
    <lineage>
        <taxon>Bacteria</taxon>
        <taxon>Bacillati</taxon>
        <taxon>Actinomycetota</taxon>
        <taxon>Actinomycetes</taxon>
        <taxon>Bifidobacteriales</taxon>
        <taxon>Bifidobacteriaceae</taxon>
        <taxon>Alloscardovia</taxon>
    </lineage>
</organism>
<keyword evidence="6" id="KW-0511">Multifunctional enzyme</keyword>
<keyword evidence="3" id="KW-0547">Nucleotide-binding</keyword>
<dbReference type="Gene3D" id="3.30.460.10">
    <property type="entry name" value="Beta Polymerase, domain 2"/>
    <property type="match status" value="2"/>
</dbReference>
<dbReference type="GO" id="GO:0005829">
    <property type="term" value="C:cytosol"/>
    <property type="evidence" value="ECO:0007669"/>
    <property type="project" value="TreeGrafter"/>
</dbReference>
<name>A0A1Y2SSC3_9BIFI</name>
<dbReference type="Pfam" id="PF08335">
    <property type="entry name" value="GlnD_UR_UTase"/>
    <property type="match status" value="2"/>
</dbReference>
<dbReference type="GO" id="GO:0005524">
    <property type="term" value="F:ATP binding"/>
    <property type="evidence" value="ECO:0007669"/>
    <property type="project" value="UniProtKB-KW"/>
</dbReference>
<proteinExistence type="predicted"/>
<protein>
    <submittedName>
        <fullName evidence="9">Bifunctional glutamine-synthetase adenylyltransferase/deadenyltransferase</fullName>
    </submittedName>
</protein>
<evidence type="ECO:0000256" key="6">
    <source>
        <dbReference type="ARBA" id="ARBA00023268"/>
    </source>
</evidence>
<keyword evidence="5" id="KW-0460">Magnesium</keyword>
<accession>A0A1Y2SSC3</accession>
<dbReference type="RefSeq" id="WP_086105930.1">
    <property type="nucleotide sequence ID" value="NZ_NEKB01000024.1"/>
</dbReference>
<dbReference type="Gene3D" id="1.20.120.330">
    <property type="entry name" value="Nucleotidyltransferases domain 2"/>
    <property type="match status" value="2"/>
</dbReference>
<reference evidence="9 10" key="1">
    <citation type="submission" date="2017-04" db="EMBL/GenBank/DDBJ databases">
        <title>Draft genome sequences of Alloscardovia macacae UMA81211 and UMA81212 isolated from the feces of a rhesus macaque (Macaca mulatta).</title>
        <authorList>
            <person name="Albert K."/>
            <person name="Sela D.A."/>
        </authorList>
    </citation>
    <scope>NUCLEOTIDE SEQUENCE [LARGE SCALE GENOMIC DNA]</scope>
    <source>
        <strain evidence="9 10">UMA81212</strain>
    </source>
</reference>
<feature type="domain" description="Glutamate-ammonia ligase adenylyltransferase repeated" evidence="7">
    <location>
        <begin position="115"/>
        <end position="343"/>
    </location>
</feature>
<dbReference type="Proteomes" id="UP000243540">
    <property type="component" value="Unassembled WGS sequence"/>
</dbReference>
<evidence type="ECO:0000256" key="3">
    <source>
        <dbReference type="ARBA" id="ARBA00022741"/>
    </source>
</evidence>
<dbReference type="EMBL" id="NEKC01000001">
    <property type="protein sequence ID" value="OTA30290.1"/>
    <property type="molecule type" value="Genomic_DNA"/>
</dbReference>
<feature type="domain" description="PII-uridylyltransferase/Glutamine-synthetase adenylyltransferase" evidence="8">
    <location>
        <begin position="363"/>
        <end position="474"/>
    </location>
</feature>
<dbReference type="Pfam" id="PF03710">
    <property type="entry name" value="GlnE"/>
    <property type="match status" value="2"/>
</dbReference>
<evidence type="ECO:0000259" key="7">
    <source>
        <dbReference type="Pfam" id="PF03710"/>
    </source>
</evidence>
<feature type="domain" description="Glutamate-ammonia ligase adenylyltransferase repeated" evidence="7">
    <location>
        <begin position="627"/>
        <end position="862"/>
    </location>
</feature>
<dbReference type="NCBIfam" id="NF010707">
    <property type="entry name" value="PRK14109.1"/>
    <property type="match status" value="1"/>
</dbReference>
<dbReference type="InterPro" id="IPR005190">
    <property type="entry name" value="GlnE_rpt_dom"/>
</dbReference>
<keyword evidence="4" id="KW-0067">ATP-binding</keyword>
<feature type="domain" description="PII-uridylyltransferase/Glutamine-synthetase adenylyltransferase" evidence="8">
    <location>
        <begin position="888"/>
        <end position="1031"/>
    </location>
</feature>
<dbReference type="GO" id="GO:0008882">
    <property type="term" value="F:[glutamate-ammonia-ligase] adenylyltransferase activity"/>
    <property type="evidence" value="ECO:0007669"/>
    <property type="project" value="InterPro"/>
</dbReference>
<dbReference type="InterPro" id="IPR023057">
    <property type="entry name" value="GlnE"/>
</dbReference>
<dbReference type="PANTHER" id="PTHR30621:SF0">
    <property type="entry name" value="BIFUNCTIONAL GLUTAMINE SYNTHETASE ADENYLYLTRANSFERASE_ADENYLYL-REMOVING ENZYME"/>
    <property type="match status" value="1"/>
</dbReference>
<dbReference type="GO" id="GO:0000820">
    <property type="term" value="P:regulation of glutamine family amino acid metabolic process"/>
    <property type="evidence" value="ECO:0007669"/>
    <property type="project" value="TreeGrafter"/>
</dbReference>
<evidence type="ECO:0000256" key="1">
    <source>
        <dbReference type="ARBA" id="ARBA00022679"/>
    </source>
</evidence>
<sequence>MSEESAGLSASDLIRAGFTSVSRAGRDVERLRLTLDAVGKTGNAASWSLDDFLRVCSRVDDPDSAVWHMADVAEKLAEKLTEKFAEEGLDAAGSADRDTDPARAFFSASLDELSRIVALCGVSDFLGRILSARPELLFDVLDGALPQFDYDIDFSGSYAQQVQYVRTVYWRNLLHIATDDAVSETPLEIQPVISKRLSALIDATLRAALRVAYAKVPASGGCRFAVFAMGKLGAQEINYISDVDLVYIVDKSPEFQGDLTALGTQIGSVLQTVCSGIVPGVDVPALWDIDTALRPEGKAGALVRTVESAQAYYENWAENWEFQALLKARFVAGDADVARAFSQMIEPLIWSASARPNFVYDCRAMRTRVEQLIPLDQKDREIKLGKGGLRDVEFTVQMLQLVHGRTDESLRIRGTLDALKLLAHGGYINRQQARALSEDYRFLRVLEHRQQLKSMKRTHLFPKISSVQEDIFTRSRHVSERDIAQNADIVRLSRAVSLTPVQLVERFDSVRREIRHLHMDIYYRPMLPNISQLSDDDITLSEDAMRERFESVGFADPEAAMRHVESLTSGISRSSRINRILLPTVLLWIGSGQNPDMGLMMWRRWVDTFGGSGPYLGFLRDSPTALRRMCHILSNSRYLSDALMKSSESTFWLGDDVALQPRSTESLRTRTNVMLARFSSLDTQNEFATLLRALRRREIERVGLGWMSSVISSEDALHAMTRVYDVLIDAAVRWAAAVSGPSAQARLSVIAMGRYGGEEVNFSSDADLMFVYEACEGHDEEEARTFALRQVDLIRAVLTGFAGTEQKLELDMDLRPEGKNGPLVRSFESYRDYYARWSETWERQALLRARYAAGDEELGSRFIHDIVNPLRYSENAVTDSEIQSIRKLKARMEAERLPRGVRSDRHIKLGRGGLSDVEWTIQLLQLKHAHEWSDIRTTHTLDALTALEHHGAVSAKDAAALRDAWALCTNLRNASFLWSGRVGQADIIPDDFFDMGGLGVVLGHPAHRGAQYLDDVMGIMRKCRDVVDRLFYGQEQ</sequence>
<dbReference type="OrthoDB" id="9759366at2"/>
<evidence type="ECO:0000313" key="10">
    <source>
        <dbReference type="Proteomes" id="UP000243540"/>
    </source>
</evidence>
<dbReference type="InterPro" id="IPR043519">
    <property type="entry name" value="NT_sf"/>
</dbReference>
<gene>
    <name evidence="9" type="ORF">B9T39_00030</name>
</gene>
<dbReference type="SUPFAM" id="SSF81301">
    <property type="entry name" value="Nucleotidyltransferase"/>
    <property type="match status" value="2"/>
</dbReference>
<dbReference type="CDD" id="cd05401">
    <property type="entry name" value="NT_GlnE_GlnD_like"/>
    <property type="match status" value="2"/>
</dbReference>
<evidence type="ECO:0000256" key="2">
    <source>
        <dbReference type="ARBA" id="ARBA00022695"/>
    </source>
</evidence>
<dbReference type="STRING" id="1160091.B9T39_00030"/>
<evidence type="ECO:0000313" key="9">
    <source>
        <dbReference type="EMBL" id="OTA30290.1"/>
    </source>
</evidence>
<evidence type="ECO:0000256" key="4">
    <source>
        <dbReference type="ARBA" id="ARBA00022840"/>
    </source>
</evidence>
<keyword evidence="2 9" id="KW-0548">Nucleotidyltransferase</keyword>
<evidence type="ECO:0000259" key="8">
    <source>
        <dbReference type="Pfam" id="PF08335"/>
    </source>
</evidence>
<dbReference type="PANTHER" id="PTHR30621">
    <property type="entry name" value="GLUTAMINE SYNTHETASE ADENYLYLTRANSFERASE"/>
    <property type="match status" value="1"/>
</dbReference>
<comment type="caution">
    <text evidence="9">The sequence shown here is derived from an EMBL/GenBank/DDBJ whole genome shotgun (WGS) entry which is preliminary data.</text>
</comment>